<comment type="caution">
    <text evidence="2">The sequence shown here is derived from an EMBL/GenBank/DDBJ whole genome shotgun (WGS) entry which is preliminary data.</text>
</comment>
<dbReference type="Gene3D" id="3.40.50.720">
    <property type="entry name" value="NAD(P)-binding Rossmann-like Domain"/>
    <property type="match status" value="1"/>
</dbReference>
<dbReference type="PANTHER" id="PTHR43000">
    <property type="entry name" value="DTDP-D-GLUCOSE 4,6-DEHYDRATASE-RELATED"/>
    <property type="match status" value="1"/>
</dbReference>
<sequence length="102" mass="11475">EFLHRDNLFLREDYETSYPHRSLESSQIILDKIESIHQICSDDGLLFIQGDICDSQLVARIMPGADVVVNFAAQSHVDRSIIDAGSFVRTDVYGTYVLLEAA</sequence>
<evidence type="ECO:0000259" key="1">
    <source>
        <dbReference type="Pfam" id="PF16363"/>
    </source>
</evidence>
<dbReference type="AlphaFoldDB" id="X1LCE8"/>
<name>X1LCE8_9ZZZZ</name>
<organism evidence="2">
    <name type="scientific">marine sediment metagenome</name>
    <dbReference type="NCBI Taxonomy" id="412755"/>
    <lineage>
        <taxon>unclassified sequences</taxon>
        <taxon>metagenomes</taxon>
        <taxon>ecological metagenomes</taxon>
    </lineage>
</organism>
<accession>X1LCE8</accession>
<dbReference type="SUPFAM" id="SSF51735">
    <property type="entry name" value="NAD(P)-binding Rossmann-fold domains"/>
    <property type="match status" value="1"/>
</dbReference>
<feature type="non-terminal residue" evidence="2">
    <location>
        <position position="1"/>
    </location>
</feature>
<dbReference type="EMBL" id="BARU01047539">
    <property type="protein sequence ID" value="GAI00100.1"/>
    <property type="molecule type" value="Genomic_DNA"/>
</dbReference>
<feature type="non-terminal residue" evidence="2">
    <location>
        <position position="102"/>
    </location>
</feature>
<feature type="domain" description="NAD(P)-binding" evidence="1">
    <location>
        <begin position="9"/>
        <end position="102"/>
    </location>
</feature>
<evidence type="ECO:0000313" key="2">
    <source>
        <dbReference type="EMBL" id="GAI00100.1"/>
    </source>
</evidence>
<dbReference type="Pfam" id="PF16363">
    <property type="entry name" value="GDP_Man_Dehyd"/>
    <property type="match status" value="1"/>
</dbReference>
<proteinExistence type="predicted"/>
<reference evidence="2" key="1">
    <citation type="journal article" date="2014" name="Front. Microbiol.">
        <title>High frequency of phylogenetically diverse reductive dehalogenase-homologous genes in deep subseafloor sedimentary metagenomes.</title>
        <authorList>
            <person name="Kawai M."/>
            <person name="Futagami T."/>
            <person name="Toyoda A."/>
            <person name="Takaki Y."/>
            <person name="Nishi S."/>
            <person name="Hori S."/>
            <person name="Arai W."/>
            <person name="Tsubouchi T."/>
            <person name="Morono Y."/>
            <person name="Uchiyama I."/>
            <person name="Ito T."/>
            <person name="Fujiyama A."/>
            <person name="Inagaki F."/>
            <person name="Takami H."/>
        </authorList>
    </citation>
    <scope>NUCLEOTIDE SEQUENCE</scope>
    <source>
        <strain evidence="2">Expedition CK06-06</strain>
    </source>
</reference>
<protein>
    <recommendedName>
        <fullName evidence="1">NAD(P)-binding domain-containing protein</fullName>
    </recommendedName>
</protein>
<dbReference type="InterPro" id="IPR016040">
    <property type="entry name" value="NAD(P)-bd_dom"/>
</dbReference>
<dbReference type="InterPro" id="IPR036291">
    <property type="entry name" value="NAD(P)-bd_dom_sf"/>
</dbReference>
<gene>
    <name evidence="2" type="ORF">S03H2_71181</name>
</gene>